<evidence type="ECO:0000313" key="3">
    <source>
        <dbReference type="Proteomes" id="UP000278807"/>
    </source>
</evidence>
<dbReference type="WBParaSite" id="HNAJ_0000790801-mRNA-1">
    <property type="protein sequence ID" value="HNAJ_0000790801-mRNA-1"/>
    <property type="gene ID" value="HNAJ_0000790801"/>
</dbReference>
<sequence>MDGFGVEGSVQVDNNVPIFDAKAKGDVDTRASKGRKIRYLKLPKAVDFMFPEVVSYFSDAHRSNILEQMKTTCWEHAHSNV</sequence>
<dbReference type="InterPro" id="IPR012617">
    <property type="entry name" value="AATF_C"/>
</dbReference>
<dbReference type="Pfam" id="PF08164">
    <property type="entry name" value="TRAUB"/>
    <property type="match status" value="1"/>
</dbReference>
<dbReference type="OrthoDB" id="5783963at2759"/>
<accession>A0A0R3TL21</accession>
<evidence type="ECO:0000313" key="4">
    <source>
        <dbReference type="WBParaSite" id="HNAJ_0000790801-mRNA-1"/>
    </source>
</evidence>
<protein>
    <submittedName>
        <fullName evidence="4">TRAUB domain-containing protein</fullName>
    </submittedName>
</protein>
<keyword evidence="3" id="KW-1185">Reference proteome</keyword>
<gene>
    <name evidence="2" type="ORF">HNAJ_LOCUS7904</name>
</gene>
<evidence type="ECO:0000259" key="1">
    <source>
        <dbReference type="Pfam" id="PF08164"/>
    </source>
</evidence>
<proteinExistence type="predicted"/>
<dbReference type="EMBL" id="UZAE01012150">
    <property type="protein sequence ID" value="VDO03764.1"/>
    <property type="molecule type" value="Genomic_DNA"/>
</dbReference>
<organism evidence="4">
    <name type="scientific">Rodentolepis nana</name>
    <name type="common">Dwarf tapeworm</name>
    <name type="synonym">Hymenolepis nana</name>
    <dbReference type="NCBI Taxonomy" id="102285"/>
    <lineage>
        <taxon>Eukaryota</taxon>
        <taxon>Metazoa</taxon>
        <taxon>Spiralia</taxon>
        <taxon>Lophotrochozoa</taxon>
        <taxon>Platyhelminthes</taxon>
        <taxon>Cestoda</taxon>
        <taxon>Eucestoda</taxon>
        <taxon>Cyclophyllidea</taxon>
        <taxon>Hymenolepididae</taxon>
        <taxon>Rodentolepis</taxon>
    </lineage>
</organism>
<reference evidence="2 3" key="2">
    <citation type="submission" date="2018-11" db="EMBL/GenBank/DDBJ databases">
        <authorList>
            <consortium name="Pathogen Informatics"/>
        </authorList>
    </citation>
    <scope>NUCLEOTIDE SEQUENCE [LARGE SCALE GENOMIC DNA]</scope>
</reference>
<dbReference type="GO" id="GO:0005634">
    <property type="term" value="C:nucleus"/>
    <property type="evidence" value="ECO:0007669"/>
    <property type="project" value="InterPro"/>
</dbReference>
<evidence type="ECO:0000313" key="2">
    <source>
        <dbReference type="EMBL" id="VDO03764.1"/>
    </source>
</evidence>
<feature type="domain" description="Apoptosis-antagonizing transcription factor C-terminal" evidence="1">
    <location>
        <begin position="22"/>
        <end position="67"/>
    </location>
</feature>
<dbReference type="AlphaFoldDB" id="A0A0R3TL21"/>
<dbReference type="Proteomes" id="UP000278807">
    <property type="component" value="Unassembled WGS sequence"/>
</dbReference>
<reference evidence="4" key="1">
    <citation type="submission" date="2017-02" db="UniProtKB">
        <authorList>
            <consortium name="WormBaseParasite"/>
        </authorList>
    </citation>
    <scope>IDENTIFICATION</scope>
</reference>
<name>A0A0R3TL21_RODNA</name>